<accession>A0A9Q3UKB0</accession>
<keyword evidence="2" id="KW-0732">Signal</keyword>
<gene>
    <name evidence="3" type="ORF">LL252_04240</name>
</gene>
<reference evidence="3" key="1">
    <citation type="submission" date="2021-10" db="EMBL/GenBank/DDBJ databases">
        <title>The diversity and Nitrogen Metabolism of Culturable Nitrate-Utilizing Bacteria Within the Oxygen Minimum Zone of the Changjiang (Yangtze River)Estuary.</title>
        <authorList>
            <person name="Zhang D."/>
            <person name="Zheng J."/>
            <person name="Liu S."/>
            <person name="He W."/>
        </authorList>
    </citation>
    <scope>NUCLEOTIDE SEQUENCE</scope>
    <source>
        <strain evidence="3">FXH-223</strain>
    </source>
</reference>
<dbReference type="EMBL" id="JAJGNA010000003">
    <property type="protein sequence ID" value="MCC4307775.1"/>
    <property type="molecule type" value="Genomic_DNA"/>
</dbReference>
<dbReference type="AlphaFoldDB" id="A0A9Q3UKB0"/>
<feature type="chain" id="PRO_5040264333" evidence="2">
    <location>
        <begin position="21"/>
        <end position="370"/>
    </location>
</feature>
<dbReference type="RefSeq" id="WP_228233164.1">
    <property type="nucleotide sequence ID" value="NZ_JAJGNA010000003.1"/>
</dbReference>
<feature type="compositionally biased region" description="Low complexity" evidence="1">
    <location>
        <begin position="259"/>
        <end position="270"/>
    </location>
</feature>
<comment type="caution">
    <text evidence="3">The sequence shown here is derived from an EMBL/GenBank/DDBJ whole genome shotgun (WGS) entry which is preliminary data.</text>
</comment>
<dbReference type="Pfam" id="PF09839">
    <property type="entry name" value="DUF2066"/>
    <property type="match status" value="1"/>
</dbReference>
<evidence type="ECO:0000256" key="1">
    <source>
        <dbReference type="SAM" id="MobiDB-lite"/>
    </source>
</evidence>
<name>A0A9Q3UKB0_9GAMM</name>
<dbReference type="InterPro" id="IPR018642">
    <property type="entry name" value="DUF2066"/>
</dbReference>
<feature type="region of interest" description="Disordered" evidence="1">
    <location>
        <begin position="249"/>
        <end position="283"/>
    </location>
</feature>
<evidence type="ECO:0000313" key="4">
    <source>
        <dbReference type="Proteomes" id="UP001108027"/>
    </source>
</evidence>
<organism evidence="3 4">
    <name type="scientific">Alloalcanivorax marinus</name>
    <dbReference type="NCBI Taxonomy" id="1177169"/>
    <lineage>
        <taxon>Bacteria</taxon>
        <taxon>Pseudomonadati</taxon>
        <taxon>Pseudomonadota</taxon>
        <taxon>Gammaproteobacteria</taxon>
        <taxon>Oceanospirillales</taxon>
        <taxon>Alcanivoracaceae</taxon>
        <taxon>Alloalcanivorax</taxon>
    </lineage>
</organism>
<keyword evidence="4" id="KW-1185">Reference proteome</keyword>
<feature type="signal peptide" evidence="2">
    <location>
        <begin position="1"/>
        <end position="20"/>
    </location>
</feature>
<protein>
    <submittedName>
        <fullName evidence="3">DUF2066 domain-containing protein</fullName>
    </submittedName>
</protein>
<evidence type="ECO:0000256" key="2">
    <source>
        <dbReference type="SAM" id="SignalP"/>
    </source>
</evidence>
<dbReference type="Proteomes" id="UP001108027">
    <property type="component" value="Unassembled WGS sequence"/>
</dbReference>
<evidence type="ECO:0000313" key="3">
    <source>
        <dbReference type="EMBL" id="MCC4307775.1"/>
    </source>
</evidence>
<sequence>MYRFLLILVAALIWAAPAWAAEAGQVSVPLRGDAPQGDEARRDALQRGLETVITRLTGRDRVAGLPGVAQALAQPQRWVLRYSYEDGEPPRLRAVFDERALTRYLADQGTPVWGGERPPVLVWLVTEGTGRGDLVTAGDPLAERLRAAAGRRGVSLVLPEWDQRDRDVVAVADVRGRFDGPVLQASRRYDTDWVATGVLYGGASTTLNWRLLDHGDQVAGQRASAADTDAALDAFVGALADQIAERYSLGGERGGDQGNGDAASGASDGGVTPPPVFTGDAPTGDVLIRDDRVVTVRGVRTLKQWHDLYRALADSGPLRGVALRVVSDDRVQFELDFSGGRAQLERLMAGVAGLTACGDAAAPPLTYCLR</sequence>
<proteinExistence type="predicted"/>